<dbReference type="Pfam" id="PF00668">
    <property type="entry name" value="Condensation"/>
    <property type="match status" value="1"/>
</dbReference>
<accession>A0A1Q4NUY0</accession>
<protein>
    <recommendedName>
        <fullName evidence="1">Condensation domain-containing protein</fullName>
    </recommendedName>
</protein>
<sequence length="416" mass="47199">MGIIMMINIAPFQYSMLENEVISRVGHKNIGIIYALPEDVPEQQVKQAVQGIFELFPALSSTFEKSSGEWQAFLKEHDISSRYGELECDENESFTEATNRILYDYSCHLDVANGPLSRFILIKKGAERKILFIGNHLVYDKLSLRNIEACLWKLLYNKTNALPKCRFLDWTEEVSHYFYNDFHNDIPYWLETDWGQSARVPAFIHQENKPATRANWTQRFSPSASQALLSAVGGSVTLIDLLLAKLNLAVYEFTSSPSLAIELWNNGRDSLKDRSSVGPYASFWPLFIERPSGTLLNIAQDIAGIRSAAPPKYGYLLGKYKKGNARVNELFQHIPSPQFKINFIGHISSSYQSMNKLSRVAKIPSRIPIDHSAYSHISLIFSVEDGIVTMDWSHSSAAYRKEQLQQIAQIMTSMPV</sequence>
<dbReference type="SUPFAM" id="SSF52777">
    <property type="entry name" value="CoA-dependent acyltransferases"/>
    <property type="match status" value="2"/>
</dbReference>
<evidence type="ECO:0000313" key="2">
    <source>
        <dbReference type="EMBL" id="OKB64687.1"/>
    </source>
</evidence>
<dbReference type="AlphaFoldDB" id="A0A1Q4NUY0"/>
<dbReference type="OrthoDB" id="9929832at2"/>
<dbReference type="Gene3D" id="3.30.559.10">
    <property type="entry name" value="Chloramphenicol acetyltransferase-like domain"/>
    <property type="match status" value="1"/>
</dbReference>
<feature type="domain" description="Condensation" evidence="1">
    <location>
        <begin position="33"/>
        <end position="412"/>
    </location>
</feature>
<evidence type="ECO:0000259" key="1">
    <source>
        <dbReference type="Pfam" id="PF00668"/>
    </source>
</evidence>
<evidence type="ECO:0000313" key="3">
    <source>
        <dbReference type="Proteomes" id="UP000185770"/>
    </source>
</evidence>
<organism evidence="2 3">
    <name type="scientific">Serratia marcescens</name>
    <dbReference type="NCBI Taxonomy" id="615"/>
    <lineage>
        <taxon>Bacteria</taxon>
        <taxon>Pseudomonadati</taxon>
        <taxon>Pseudomonadota</taxon>
        <taxon>Gammaproteobacteria</taxon>
        <taxon>Enterobacterales</taxon>
        <taxon>Yersiniaceae</taxon>
        <taxon>Serratia</taxon>
    </lineage>
</organism>
<dbReference type="InterPro" id="IPR023213">
    <property type="entry name" value="CAT-like_dom_sf"/>
</dbReference>
<gene>
    <name evidence="2" type="ORF">BHU62_21350</name>
</gene>
<proteinExistence type="predicted"/>
<dbReference type="InterPro" id="IPR001242">
    <property type="entry name" value="Condensation_dom"/>
</dbReference>
<dbReference type="GO" id="GO:0003824">
    <property type="term" value="F:catalytic activity"/>
    <property type="evidence" value="ECO:0007669"/>
    <property type="project" value="InterPro"/>
</dbReference>
<dbReference type="PANTHER" id="PTHR45398:SF1">
    <property type="entry name" value="ENZYME, PUTATIVE (JCVI)-RELATED"/>
    <property type="match status" value="1"/>
</dbReference>
<reference evidence="2 3" key="1">
    <citation type="submission" date="2016-09" db="EMBL/GenBank/DDBJ databases">
        <title>Serratia marcescens MSU-97 and epiphytic antimycotic-producing bacteria.</title>
        <authorList>
            <person name="Matilla M.A."/>
        </authorList>
    </citation>
    <scope>NUCLEOTIDE SEQUENCE [LARGE SCALE GENOMIC DNA]</scope>
    <source>
        <strain evidence="2 3">MSU-97</strain>
    </source>
</reference>
<dbReference type="EMBL" id="MJAO01000030">
    <property type="protein sequence ID" value="OKB64687.1"/>
    <property type="molecule type" value="Genomic_DNA"/>
</dbReference>
<name>A0A1Q4NUY0_SERMA</name>
<dbReference type="Gene3D" id="3.30.559.30">
    <property type="entry name" value="Nonribosomal peptide synthetase, condensation domain"/>
    <property type="match status" value="1"/>
</dbReference>
<dbReference type="Proteomes" id="UP000185770">
    <property type="component" value="Unassembled WGS sequence"/>
</dbReference>
<comment type="caution">
    <text evidence="2">The sequence shown here is derived from an EMBL/GenBank/DDBJ whole genome shotgun (WGS) entry which is preliminary data.</text>
</comment>
<dbReference type="PANTHER" id="PTHR45398">
    <property type="match status" value="1"/>
</dbReference>